<name>A0ABW9XZN2_9BACL</name>
<dbReference type="PANTHER" id="PTHR43163">
    <property type="entry name" value="DIPEPTIDE TRANSPORT SYSTEM PERMEASE PROTEIN DPPB-RELATED"/>
    <property type="match status" value="1"/>
</dbReference>
<feature type="transmembrane region" description="Helical" evidence="7">
    <location>
        <begin position="98"/>
        <end position="118"/>
    </location>
</feature>
<dbReference type="Proteomes" id="UP000665561">
    <property type="component" value="Unassembled WGS sequence"/>
</dbReference>
<dbReference type="Pfam" id="PF19300">
    <property type="entry name" value="BPD_transp_1_N"/>
    <property type="match status" value="1"/>
</dbReference>
<evidence type="ECO:0000256" key="7">
    <source>
        <dbReference type="RuleBase" id="RU363032"/>
    </source>
</evidence>
<dbReference type="InterPro" id="IPR035906">
    <property type="entry name" value="MetI-like_sf"/>
</dbReference>
<keyword evidence="2 7" id="KW-0813">Transport</keyword>
<dbReference type="PROSITE" id="PS51257">
    <property type="entry name" value="PROKAR_LIPOPROTEIN"/>
    <property type="match status" value="1"/>
</dbReference>
<keyword evidence="10" id="KW-1185">Reference proteome</keyword>
<evidence type="ECO:0000256" key="3">
    <source>
        <dbReference type="ARBA" id="ARBA00022475"/>
    </source>
</evidence>
<feature type="transmembrane region" description="Helical" evidence="7">
    <location>
        <begin position="178"/>
        <end position="198"/>
    </location>
</feature>
<proteinExistence type="inferred from homology"/>
<feature type="transmembrane region" description="Helical" evidence="7">
    <location>
        <begin position="282"/>
        <end position="308"/>
    </location>
</feature>
<dbReference type="RefSeq" id="WP_161746706.1">
    <property type="nucleotide sequence ID" value="NZ_JAAAMV010000029.1"/>
</dbReference>
<dbReference type="Gene3D" id="1.10.3720.10">
    <property type="entry name" value="MetI-like"/>
    <property type="match status" value="1"/>
</dbReference>
<dbReference type="Pfam" id="PF00528">
    <property type="entry name" value="BPD_transp_1"/>
    <property type="match status" value="1"/>
</dbReference>
<feature type="transmembrane region" description="Helical" evidence="7">
    <location>
        <begin position="236"/>
        <end position="262"/>
    </location>
</feature>
<dbReference type="InterPro" id="IPR000515">
    <property type="entry name" value="MetI-like"/>
</dbReference>
<protein>
    <submittedName>
        <fullName evidence="9">ABC transporter permease subunit</fullName>
    </submittedName>
</protein>
<evidence type="ECO:0000256" key="1">
    <source>
        <dbReference type="ARBA" id="ARBA00004651"/>
    </source>
</evidence>
<accession>A0ABW9XZN2</accession>
<dbReference type="CDD" id="cd06261">
    <property type="entry name" value="TM_PBP2"/>
    <property type="match status" value="1"/>
</dbReference>
<comment type="similarity">
    <text evidence="7">Belongs to the binding-protein-dependent transport system permease family.</text>
</comment>
<dbReference type="InterPro" id="IPR045621">
    <property type="entry name" value="BPD_transp_1_N"/>
</dbReference>
<evidence type="ECO:0000259" key="8">
    <source>
        <dbReference type="PROSITE" id="PS50928"/>
    </source>
</evidence>
<evidence type="ECO:0000256" key="4">
    <source>
        <dbReference type="ARBA" id="ARBA00022692"/>
    </source>
</evidence>
<sequence>MWKFIIRRTVQSFFVLLIVSAACFYVIHKMPGDMWSGVGMTTEQIQAVEAQKHALGLDLPIPVQYWHWLQDLRHGGLGLDFFAQPISDYIWKNAENSLILIGTSWLLSLMIAFPWAIYNGYRSGGLSERIAVVLALVGFALPGAAAAIWIQQIFAYHLFWLPPSSIHTPSKEGNLQDLIQHMILPVGTLMLGMVASYLKFIRSSLQEVLPSDYLLTARAKGNSEKRVLLRHALKNAMIPVVTFAAMDLPLLISSSAVVERVYNWNGLGSLMVHSAEGRNLPVLLSVIMIITAVVVLFSWIADIIYVLLNPRIRVGSKAS</sequence>
<gene>
    <name evidence="9" type="ORF">GT019_27755</name>
</gene>
<evidence type="ECO:0000313" key="10">
    <source>
        <dbReference type="Proteomes" id="UP000665561"/>
    </source>
</evidence>
<keyword evidence="6 7" id="KW-0472">Membrane</keyword>
<comment type="subcellular location">
    <subcellularLocation>
        <location evidence="1 7">Cell membrane</location>
        <topology evidence="1 7">Multi-pass membrane protein</topology>
    </subcellularLocation>
</comment>
<reference evidence="9 10" key="1">
    <citation type="submission" date="2020-01" db="EMBL/GenBank/DDBJ databases">
        <title>Paenibacillus soybeanensis sp. nov. isolated from the nodules of soybean (Glycine max(L.) Merr).</title>
        <authorList>
            <person name="Wang H."/>
        </authorList>
    </citation>
    <scope>NUCLEOTIDE SEQUENCE [LARGE SCALE GENOMIC DNA]</scope>
    <source>
        <strain evidence="9 10">T1</strain>
    </source>
</reference>
<feature type="transmembrane region" description="Helical" evidence="7">
    <location>
        <begin position="12"/>
        <end position="28"/>
    </location>
</feature>
<keyword evidence="3" id="KW-1003">Cell membrane</keyword>
<dbReference type="PROSITE" id="PS50928">
    <property type="entry name" value="ABC_TM1"/>
    <property type="match status" value="1"/>
</dbReference>
<feature type="transmembrane region" description="Helical" evidence="7">
    <location>
        <begin position="130"/>
        <end position="158"/>
    </location>
</feature>
<keyword evidence="5 7" id="KW-1133">Transmembrane helix</keyword>
<keyword evidence="4 7" id="KW-0812">Transmembrane</keyword>
<evidence type="ECO:0000256" key="2">
    <source>
        <dbReference type="ARBA" id="ARBA00022448"/>
    </source>
</evidence>
<evidence type="ECO:0000256" key="5">
    <source>
        <dbReference type="ARBA" id="ARBA00022989"/>
    </source>
</evidence>
<dbReference type="EMBL" id="JAAAMV010000029">
    <property type="protein sequence ID" value="NBD27686.1"/>
    <property type="molecule type" value="Genomic_DNA"/>
</dbReference>
<dbReference type="PANTHER" id="PTHR43163:SF9">
    <property type="entry name" value="ABC TRANSPORTER PERMEASE PROTEIN"/>
    <property type="match status" value="1"/>
</dbReference>
<dbReference type="SUPFAM" id="SSF161098">
    <property type="entry name" value="MetI-like"/>
    <property type="match status" value="1"/>
</dbReference>
<evidence type="ECO:0000256" key="6">
    <source>
        <dbReference type="ARBA" id="ARBA00023136"/>
    </source>
</evidence>
<evidence type="ECO:0000313" key="9">
    <source>
        <dbReference type="EMBL" id="NBD27686.1"/>
    </source>
</evidence>
<feature type="domain" description="ABC transmembrane type-1" evidence="8">
    <location>
        <begin position="94"/>
        <end position="301"/>
    </location>
</feature>
<comment type="caution">
    <text evidence="9">The sequence shown here is derived from an EMBL/GenBank/DDBJ whole genome shotgun (WGS) entry which is preliminary data.</text>
</comment>
<organism evidence="9 10">
    <name type="scientific">Paenibacillus glycinis</name>
    <dbReference type="NCBI Taxonomy" id="2697035"/>
    <lineage>
        <taxon>Bacteria</taxon>
        <taxon>Bacillati</taxon>
        <taxon>Bacillota</taxon>
        <taxon>Bacilli</taxon>
        <taxon>Bacillales</taxon>
        <taxon>Paenibacillaceae</taxon>
        <taxon>Paenibacillus</taxon>
    </lineage>
</organism>